<proteinExistence type="predicted"/>
<dbReference type="Proteomes" id="UP000478505">
    <property type="component" value="Unassembled WGS sequence"/>
</dbReference>
<organism evidence="1 2">
    <name type="scientific">Psychroflexus aurantiacus</name>
    <dbReference type="NCBI Taxonomy" id="2709310"/>
    <lineage>
        <taxon>Bacteria</taxon>
        <taxon>Pseudomonadati</taxon>
        <taxon>Bacteroidota</taxon>
        <taxon>Flavobacteriia</taxon>
        <taxon>Flavobacteriales</taxon>
        <taxon>Flavobacteriaceae</taxon>
        <taxon>Psychroflexus</taxon>
    </lineage>
</organism>
<dbReference type="EMBL" id="JAAIKD010000005">
    <property type="protein sequence ID" value="NEV94651.1"/>
    <property type="molecule type" value="Genomic_DNA"/>
</dbReference>
<gene>
    <name evidence="1" type="ORF">G3567_10895</name>
</gene>
<evidence type="ECO:0000313" key="1">
    <source>
        <dbReference type="EMBL" id="NEV94651.1"/>
    </source>
</evidence>
<dbReference type="AlphaFoldDB" id="A0A6B3RAN8"/>
<accession>A0A6B3RAN8</accession>
<dbReference type="RefSeq" id="WP_164005352.1">
    <property type="nucleotide sequence ID" value="NZ_JAAIKD010000005.1"/>
</dbReference>
<name>A0A6B3RAN8_9FLAO</name>
<reference evidence="1 2" key="1">
    <citation type="submission" date="2020-02" db="EMBL/GenBank/DDBJ databases">
        <title>Flavobacteriaceae Psychroflexus bacterium YR1-1, complete genome.</title>
        <authorList>
            <person name="Li Y."/>
            <person name="Wu S."/>
        </authorList>
    </citation>
    <scope>NUCLEOTIDE SEQUENCE [LARGE SCALE GENOMIC DNA]</scope>
    <source>
        <strain evidence="1 2">YR1-1</strain>
    </source>
</reference>
<keyword evidence="2" id="KW-1185">Reference proteome</keyword>
<protein>
    <submittedName>
        <fullName evidence="1">Uncharacterized protein</fullName>
    </submittedName>
</protein>
<comment type="caution">
    <text evidence="1">The sequence shown here is derived from an EMBL/GenBank/DDBJ whole genome shotgun (WGS) entry which is preliminary data.</text>
</comment>
<sequence>MDISFEHLLINEFKVTRIHGINAFDELIKAQNLLPSYHNLLETAKNESHEEWMQNAGTTGSEIRFLEEQAFRHLSKAVILYQSSMEAIVALAESHHEGLATQLRDIKGFKNRWENALTYFDEPTKEFQKYESEFYKELRIPLTHLTPNRQDRLNKIKLISYKKVYNGFRNGWWSFLRLQRGLELTGDNFEDNWRLICERGLNHKSFMEDHPDNIE</sequence>
<evidence type="ECO:0000313" key="2">
    <source>
        <dbReference type="Proteomes" id="UP000478505"/>
    </source>
</evidence>